<dbReference type="Pfam" id="PF18080">
    <property type="entry name" value="Gal_mutarotas_3"/>
    <property type="match status" value="1"/>
</dbReference>
<proteinExistence type="predicted"/>
<name>A0A3D8TWI4_BIFLN</name>
<sequence>TMTDGKVMYGQTKDVRTVEINGTNIELTDDDVTFKKVSDTEATYTLKVKDEAKKIDAVITVQITVKANQLHL</sequence>
<dbReference type="Gene3D" id="2.70.98.10">
    <property type="match status" value="1"/>
</dbReference>
<accession>A0A3D8TWI4</accession>
<reference evidence="2 3" key="1">
    <citation type="journal article" date="2017" name="Anaerobe">
        <title>Quantification, isolation and characterization of Bifidobacterium from the vaginal microbiomes of reproductive aged women.</title>
        <authorList>
            <person name="Freitas A.C."/>
            <person name="Hill J.E."/>
        </authorList>
    </citation>
    <scope>NUCLEOTIDE SEQUENCE [LARGE SCALE GENOMIC DNA]</scope>
    <source>
        <strain evidence="2 3">N6D05</strain>
    </source>
</reference>
<feature type="non-terminal residue" evidence="2">
    <location>
        <position position="1"/>
    </location>
</feature>
<evidence type="ECO:0000259" key="1">
    <source>
        <dbReference type="Pfam" id="PF18080"/>
    </source>
</evidence>
<feature type="non-terminal residue" evidence="2">
    <location>
        <position position="72"/>
    </location>
</feature>
<feature type="domain" description="Galactose mutarotase-like fold" evidence="1">
    <location>
        <begin position="4"/>
        <end position="71"/>
    </location>
</feature>
<dbReference type="GO" id="GO:0030246">
    <property type="term" value="F:carbohydrate binding"/>
    <property type="evidence" value="ECO:0007669"/>
    <property type="project" value="InterPro"/>
</dbReference>
<dbReference type="AlphaFoldDB" id="A0A3D8TWI4"/>
<dbReference type="RefSeq" id="WP_181897097.1">
    <property type="nucleotide sequence ID" value="NZ_NJNR01000087.1"/>
</dbReference>
<gene>
    <name evidence="2" type="ORF">CE169_10925</name>
</gene>
<dbReference type="InterPro" id="IPR014718">
    <property type="entry name" value="GH-type_carb-bd"/>
</dbReference>
<comment type="caution">
    <text evidence="2">The sequence shown here is derived from an EMBL/GenBank/DDBJ whole genome shotgun (WGS) entry which is preliminary data.</text>
</comment>
<dbReference type="InterPro" id="IPR040633">
    <property type="entry name" value="Gal_mutarotas_3"/>
</dbReference>
<protein>
    <recommendedName>
        <fullName evidence="1">Galactose mutarotase-like fold domain-containing protein</fullName>
    </recommendedName>
</protein>
<dbReference type="Proteomes" id="UP000257074">
    <property type="component" value="Unassembled WGS sequence"/>
</dbReference>
<evidence type="ECO:0000313" key="3">
    <source>
        <dbReference type="Proteomes" id="UP000257074"/>
    </source>
</evidence>
<organism evidence="2 3">
    <name type="scientific">Bifidobacterium longum</name>
    <dbReference type="NCBI Taxonomy" id="216816"/>
    <lineage>
        <taxon>Bacteria</taxon>
        <taxon>Bacillati</taxon>
        <taxon>Actinomycetota</taxon>
        <taxon>Actinomycetes</taxon>
        <taxon>Bifidobacteriales</taxon>
        <taxon>Bifidobacteriaceae</taxon>
        <taxon>Bifidobacterium</taxon>
    </lineage>
</organism>
<dbReference type="EMBL" id="NJNR01000087">
    <property type="protein sequence ID" value="RDX03723.1"/>
    <property type="molecule type" value="Genomic_DNA"/>
</dbReference>
<evidence type="ECO:0000313" key="2">
    <source>
        <dbReference type="EMBL" id="RDX03723.1"/>
    </source>
</evidence>